<dbReference type="eggNOG" id="ENOG502RMUH">
    <property type="taxonomic scope" value="Eukaryota"/>
</dbReference>
<reference evidence="3" key="1">
    <citation type="journal article" date="2016" name="Nat. Commun.">
        <title>Genome analysis of three Pneumocystis species reveals adaptation mechanisms to life exclusively in mammalian hosts.</title>
        <authorList>
            <person name="Ma L."/>
            <person name="Chen Z."/>
            <person name="Huang D.W."/>
            <person name="Kutty G."/>
            <person name="Ishihara M."/>
            <person name="Wang H."/>
            <person name="Abouelleil A."/>
            <person name="Bishop L."/>
            <person name="Davey E."/>
            <person name="Deng R."/>
            <person name="Deng X."/>
            <person name="Fan L."/>
            <person name="Fantoni G."/>
            <person name="Fitzgerald M."/>
            <person name="Gogineni E."/>
            <person name="Goldberg J.M."/>
            <person name="Handley G."/>
            <person name="Hu X."/>
            <person name="Huber C."/>
            <person name="Jiao X."/>
            <person name="Jones K."/>
            <person name="Levin J.Z."/>
            <person name="Liu Y."/>
            <person name="Macdonald P."/>
            <person name="Melnikov A."/>
            <person name="Raley C."/>
            <person name="Sassi M."/>
            <person name="Sherman B.T."/>
            <person name="Song X."/>
            <person name="Sykes S."/>
            <person name="Tran B."/>
            <person name="Walsh L."/>
            <person name="Xia Y."/>
            <person name="Yang J."/>
            <person name="Young S."/>
            <person name="Zeng Q."/>
            <person name="Zheng X."/>
            <person name="Stephens R."/>
            <person name="Nusbaum C."/>
            <person name="Birren B.W."/>
            <person name="Azadi P."/>
            <person name="Lempicki R.A."/>
            <person name="Cuomo C.A."/>
            <person name="Kovacs J.A."/>
        </authorList>
    </citation>
    <scope>NUCLEOTIDE SEQUENCE [LARGE SCALE GENOMIC DNA]</scope>
    <source>
        <strain evidence="3">B123</strain>
    </source>
</reference>
<dbReference type="Proteomes" id="UP000011958">
    <property type="component" value="Unassembled WGS sequence"/>
</dbReference>
<comment type="caution">
    <text evidence="2">The sequence shown here is derived from an EMBL/GenBank/DDBJ whole genome shotgun (WGS) entry which is preliminary data.</text>
</comment>
<feature type="compositionally biased region" description="Basic and acidic residues" evidence="1">
    <location>
        <begin position="16"/>
        <end position="32"/>
    </location>
</feature>
<keyword evidence="3" id="KW-1185">Reference proteome</keyword>
<dbReference type="RefSeq" id="XP_007873802.1">
    <property type="nucleotide sequence ID" value="XM_007875611.1"/>
</dbReference>
<evidence type="ECO:0000313" key="2">
    <source>
        <dbReference type="EMBL" id="EMR10080.1"/>
    </source>
</evidence>
<evidence type="ECO:0000256" key="1">
    <source>
        <dbReference type="SAM" id="MobiDB-lite"/>
    </source>
</evidence>
<dbReference type="OrthoDB" id="5364312at2759"/>
<proteinExistence type="predicted"/>
<evidence type="ECO:0000313" key="3">
    <source>
        <dbReference type="Proteomes" id="UP000011958"/>
    </source>
</evidence>
<organism evidence="2 3">
    <name type="scientific">Pneumocystis murina (strain B123)</name>
    <name type="common">Mouse pneumocystis pneumonia agent</name>
    <name type="synonym">Pneumocystis carinii f. sp. muris</name>
    <dbReference type="NCBI Taxonomy" id="1069680"/>
    <lineage>
        <taxon>Eukaryota</taxon>
        <taxon>Fungi</taxon>
        <taxon>Dikarya</taxon>
        <taxon>Ascomycota</taxon>
        <taxon>Taphrinomycotina</taxon>
        <taxon>Pneumocystomycetes</taxon>
        <taxon>Pneumocystaceae</taxon>
        <taxon>Pneumocystis</taxon>
    </lineage>
</organism>
<sequence length="292" mass="32698">MTFWGKKKSKKIPGSKPDDNASSDLEKGSRKIDNKINSLETEKLPLAESLSTCSYEIKKKSFFKRICQNKKEEMLSRTPKSDEDIKNASIPKINVDTTIYSTSIRSPSHIYKNIQHASPNSSIFDKSHVFERSVDYSSLASPSTSISFTPSVYKINLIDSTHQQRMVDNHVPTVLDASMEILNDSTDMDNIEIVSIKRLCSPALSSDTFQPKDSLTSYTSSLYTRETSLSFVSYADLVNVDYCETSLPVLTLSDSSKMLAQRSDPEYVSLKQTLLGTEVKRLLSNTDNVSNI</sequence>
<accession>M7P876</accession>
<feature type="compositionally biased region" description="Basic residues" evidence="1">
    <location>
        <begin position="1"/>
        <end position="13"/>
    </location>
</feature>
<name>M7P876_PNEMU</name>
<dbReference type="EMBL" id="AFWA02000008">
    <property type="protein sequence ID" value="EMR10080.1"/>
    <property type="molecule type" value="Genomic_DNA"/>
</dbReference>
<dbReference type="HOGENOM" id="CLU_953513_0_0_1"/>
<protein>
    <submittedName>
        <fullName evidence="2">Uncharacterized protein</fullName>
    </submittedName>
</protein>
<dbReference type="AlphaFoldDB" id="M7P876"/>
<dbReference type="GeneID" id="19895525"/>
<feature type="region of interest" description="Disordered" evidence="1">
    <location>
        <begin position="1"/>
        <end position="32"/>
    </location>
</feature>
<gene>
    <name evidence="2" type="ORF">PNEG_01831</name>
</gene>
<dbReference type="VEuPathDB" id="FungiDB:PNEG_01831"/>